<protein>
    <submittedName>
        <fullName evidence="3">AAA family ATPase</fullName>
    </submittedName>
</protein>
<organism evidence="3 4">
    <name type="scientific">Rossellomorea oryzaecorticis</name>
    <dbReference type="NCBI Taxonomy" id="1396505"/>
    <lineage>
        <taxon>Bacteria</taxon>
        <taxon>Bacillati</taxon>
        <taxon>Bacillota</taxon>
        <taxon>Bacilli</taxon>
        <taxon>Bacillales</taxon>
        <taxon>Bacillaceae</taxon>
        <taxon>Rossellomorea</taxon>
    </lineage>
</organism>
<dbReference type="InterPro" id="IPR027417">
    <property type="entry name" value="P-loop_NTPase"/>
</dbReference>
<comment type="caution">
    <text evidence="3">The sequence shown here is derived from an EMBL/GenBank/DDBJ whole genome shotgun (WGS) entry which is preliminary data.</text>
</comment>
<feature type="coiled-coil region" evidence="1">
    <location>
        <begin position="772"/>
        <end position="840"/>
    </location>
</feature>
<dbReference type="Pfam" id="PF13514">
    <property type="entry name" value="AAA_27"/>
    <property type="match status" value="1"/>
</dbReference>
<gene>
    <name evidence="3" type="ORF">AAEO50_13995</name>
</gene>
<feature type="coiled-coil region" evidence="1">
    <location>
        <begin position="182"/>
        <end position="233"/>
    </location>
</feature>
<accession>A0ABU9KBA9</accession>
<dbReference type="EMBL" id="JBBYAF010000027">
    <property type="protein sequence ID" value="MEL3973396.1"/>
    <property type="molecule type" value="Genomic_DNA"/>
</dbReference>
<dbReference type="Gene3D" id="3.40.50.300">
    <property type="entry name" value="P-loop containing nucleotide triphosphate hydrolases"/>
    <property type="match status" value="2"/>
</dbReference>
<dbReference type="InterPro" id="IPR038734">
    <property type="entry name" value="YhaN_AAA"/>
</dbReference>
<feature type="coiled-coil region" evidence="1">
    <location>
        <begin position="618"/>
        <end position="655"/>
    </location>
</feature>
<reference evidence="3 4" key="1">
    <citation type="submission" date="2024-04" db="EMBL/GenBank/DDBJ databases">
        <title>Bacillus oryzaecorticis sp. nov., a moderately halophilic bacterium isolated from rice husks.</title>
        <authorList>
            <person name="Zhu H.-S."/>
        </authorList>
    </citation>
    <scope>NUCLEOTIDE SEQUENCE [LARGE SCALE GENOMIC DNA]</scope>
    <source>
        <strain evidence="3 4">ZC255</strain>
    </source>
</reference>
<evidence type="ECO:0000313" key="3">
    <source>
        <dbReference type="EMBL" id="MEL3973396.1"/>
    </source>
</evidence>
<keyword evidence="1" id="KW-0175">Coiled coil</keyword>
<feature type="coiled-coil region" evidence="1">
    <location>
        <begin position="370"/>
        <end position="445"/>
    </location>
</feature>
<sequence>MRIIQMHIYGYGKLINKVYALEDLQLFYGENEAGKSTIMSFIHSILFGFPTRQQNQLRYEPKSSSEYGGKLICEVNELGRVSIERVKGKAAGDVTVQFPDGRTGGEEALQELMGKMDKSTYQNIFSFNLEGLQDIHKLKKDELNRYLFSAGSTGTDLLLQMEQQWQKEREQLFKKSGRKPVINTKLNELKALEKKVNEAKEQNKQYGPLLEEKQTLETAIGSLEEEKKSLAQERDGLHVIEEHWDILAEYVSTSVKLSELEEISYPAKGAERLNELKTEWRQASSYLETLDSKEKNLEEKLEAIELPPQFLEEIPQVESLVSQQSIFMKWMDNLGEISRETKIVKTRVNETMRELDLDVAENNIPSINTSMLLNERIEDALQETNKLQNEQENIKKQLEAESEAMKTIEGKCEELEELLLKEEEYQALQRKVKQQSSNQASLQQKMWVKNQLDEMEKEVQARRKSFSKQTLYSGMASFIFAGFSIWTLLNDNIMGTFLGFLIIALLVFNRWKSRQDLNGKINHLYNLREKAREMSEGINDLIDGSTSSDTLERQLREQMEYRSEWKQRILQLEEQEAKLERLRKQQEVVLSKLNVEHHKLEAIKEELYLPAEFPLKWLKDAFAKMKELVLAYEKLQQLMEDEKFLQEKIDAFSNECKEWFIRHSFAYTTMQEAFIKIKSILHDVEKKKLAFEQIQSDLEPLRLEKEQSVLHLKKINNEIHSLIGEAGCKDEEEFRELAVRVEERNELLARYEGMKTRVNQTTLSLFSSFDFKEEVTKRLKVIVLRINELNQDISDHQKRLASVEYKIRLLEEGTSYSQLLQQFQEKKAELQEIIKKWSKYTLAQESLNKTIHHYQQTKMPNVIKLAAENFTVLTKGIYHSLYVTENEMMEVERKDGVRFQAVELSQGTKEQLYIAIRFALVQSFKDIYNLPLLVDDGAVNFDWERTGAFVELLRKMGRDHQIILFTCHPHIKNYFDEKETILLEKAVLV</sequence>
<evidence type="ECO:0000259" key="2">
    <source>
        <dbReference type="Pfam" id="PF13514"/>
    </source>
</evidence>
<dbReference type="SUPFAM" id="SSF52540">
    <property type="entry name" value="P-loop containing nucleoside triphosphate hydrolases"/>
    <property type="match status" value="1"/>
</dbReference>
<keyword evidence="4" id="KW-1185">Reference proteome</keyword>
<name>A0ABU9KBA9_9BACI</name>
<dbReference type="PANTHER" id="PTHR41259">
    <property type="entry name" value="DOUBLE-STRAND BREAK REPAIR RAD50 ATPASE, PUTATIVE-RELATED"/>
    <property type="match status" value="1"/>
</dbReference>
<dbReference type="Proteomes" id="UP001389717">
    <property type="component" value="Unassembled WGS sequence"/>
</dbReference>
<evidence type="ECO:0000313" key="4">
    <source>
        <dbReference type="Proteomes" id="UP001389717"/>
    </source>
</evidence>
<feature type="coiled-coil region" evidence="1">
    <location>
        <begin position="555"/>
        <end position="592"/>
    </location>
</feature>
<proteinExistence type="predicted"/>
<evidence type="ECO:0000256" key="1">
    <source>
        <dbReference type="SAM" id="Coils"/>
    </source>
</evidence>
<dbReference type="PANTHER" id="PTHR41259:SF1">
    <property type="entry name" value="DOUBLE-STRAND BREAK REPAIR RAD50 ATPASE, PUTATIVE-RELATED"/>
    <property type="match status" value="1"/>
</dbReference>
<feature type="domain" description="YhaN AAA" evidence="2">
    <location>
        <begin position="1"/>
        <end position="205"/>
    </location>
</feature>
<dbReference type="RefSeq" id="WP_341984691.1">
    <property type="nucleotide sequence ID" value="NZ_JBBYAF010000027.1"/>
</dbReference>